<dbReference type="InterPro" id="IPR003728">
    <property type="entry name" value="Ribosome_maturation_RimP"/>
</dbReference>
<dbReference type="GO" id="GO:0006412">
    <property type="term" value="P:translation"/>
    <property type="evidence" value="ECO:0007669"/>
    <property type="project" value="TreeGrafter"/>
</dbReference>
<dbReference type="HAMAP" id="MF_01077">
    <property type="entry name" value="RimP"/>
    <property type="match status" value="1"/>
</dbReference>
<evidence type="ECO:0000256" key="1">
    <source>
        <dbReference type="ARBA" id="ARBA00022490"/>
    </source>
</evidence>
<gene>
    <name evidence="3" type="primary">rimP</name>
    <name evidence="5" type="ORF">FB459_2791</name>
</gene>
<organism evidence="5 6">
    <name type="scientific">Yimella lutea</name>
    <dbReference type="NCBI Taxonomy" id="587872"/>
    <lineage>
        <taxon>Bacteria</taxon>
        <taxon>Bacillati</taxon>
        <taxon>Actinomycetota</taxon>
        <taxon>Actinomycetes</taxon>
        <taxon>Micrococcales</taxon>
        <taxon>Dermacoccaceae</taxon>
        <taxon>Yimella</taxon>
    </lineage>
</organism>
<dbReference type="InterPro" id="IPR035956">
    <property type="entry name" value="RimP_N_sf"/>
</dbReference>
<comment type="subcellular location">
    <subcellularLocation>
        <location evidence="3">Cytoplasm</location>
    </subcellularLocation>
</comment>
<dbReference type="OrthoDB" id="9805006at2"/>
<comment type="caution">
    <text evidence="5">The sequence shown here is derived from an EMBL/GenBank/DDBJ whole genome shotgun (WGS) entry which is preliminary data.</text>
</comment>
<comment type="similarity">
    <text evidence="3">Belongs to the RimP family.</text>
</comment>
<keyword evidence="1 3" id="KW-0963">Cytoplasm</keyword>
<evidence type="ECO:0000256" key="2">
    <source>
        <dbReference type="ARBA" id="ARBA00022517"/>
    </source>
</evidence>
<evidence type="ECO:0000259" key="4">
    <source>
        <dbReference type="Pfam" id="PF02576"/>
    </source>
</evidence>
<protein>
    <recommendedName>
        <fullName evidence="3">Ribosome maturation factor RimP</fullName>
    </recommendedName>
</protein>
<dbReference type="Pfam" id="PF02576">
    <property type="entry name" value="RimP_N"/>
    <property type="match status" value="1"/>
</dbReference>
<dbReference type="SUPFAM" id="SSF75420">
    <property type="entry name" value="YhbC-like, N-terminal domain"/>
    <property type="match status" value="1"/>
</dbReference>
<dbReference type="Gene3D" id="3.30.300.70">
    <property type="entry name" value="RimP-like superfamily, N-terminal"/>
    <property type="match status" value="1"/>
</dbReference>
<comment type="function">
    <text evidence="3">Required for maturation of 30S ribosomal subunits.</text>
</comment>
<evidence type="ECO:0000256" key="3">
    <source>
        <dbReference type="HAMAP-Rule" id="MF_01077"/>
    </source>
</evidence>
<keyword evidence="2 3" id="KW-0690">Ribosome biogenesis</keyword>
<keyword evidence="6" id="KW-1185">Reference proteome</keyword>
<dbReference type="NCBIfam" id="NF000930">
    <property type="entry name" value="PRK00092.2-2"/>
    <property type="match status" value="1"/>
</dbReference>
<dbReference type="Proteomes" id="UP000320806">
    <property type="component" value="Unassembled WGS sequence"/>
</dbReference>
<dbReference type="RefSeq" id="WP_141928866.1">
    <property type="nucleotide sequence ID" value="NZ_BAABCI010000022.1"/>
</dbReference>
<dbReference type="AlphaFoldDB" id="A0A542EIZ0"/>
<name>A0A542EIZ0_9MICO</name>
<feature type="domain" description="Ribosome maturation factor RimP N-terminal" evidence="4">
    <location>
        <begin position="20"/>
        <end position="101"/>
    </location>
</feature>
<dbReference type="GO" id="GO:0000028">
    <property type="term" value="P:ribosomal small subunit assembly"/>
    <property type="evidence" value="ECO:0007669"/>
    <property type="project" value="TreeGrafter"/>
</dbReference>
<dbReference type="PANTHER" id="PTHR33867:SF1">
    <property type="entry name" value="RIBOSOME MATURATION FACTOR RIMP"/>
    <property type="match status" value="1"/>
</dbReference>
<reference evidence="5 6" key="1">
    <citation type="submission" date="2019-06" db="EMBL/GenBank/DDBJ databases">
        <title>Sequencing the genomes of 1000 actinobacteria strains.</title>
        <authorList>
            <person name="Klenk H.-P."/>
        </authorList>
    </citation>
    <scope>NUCLEOTIDE SEQUENCE [LARGE SCALE GENOMIC DNA]</scope>
    <source>
        <strain evidence="5 6">DSM 19828</strain>
    </source>
</reference>
<dbReference type="PANTHER" id="PTHR33867">
    <property type="entry name" value="RIBOSOME MATURATION FACTOR RIMP"/>
    <property type="match status" value="1"/>
</dbReference>
<accession>A0A542EIZ0</accession>
<dbReference type="EMBL" id="VFMO01000001">
    <property type="protein sequence ID" value="TQJ15254.1"/>
    <property type="molecule type" value="Genomic_DNA"/>
</dbReference>
<proteinExistence type="inferred from homology"/>
<sequence length="178" mass="19440">MSTSPTDRHQQILADLTCALAPLGARVEDLTVTPAGKRRVVRVLVDRDLSDLDLADDTSAIEPLDLDTVGELTRVISDRLDETDAMGEQPYVLEVSSPGIDRPLTEPRHYRRNVGRLITVARTEGGELTGRVMRAGADDFDLLVQPAKGEPALTTLAYADTTKSKVNVEFNRAEEGEL</sequence>
<dbReference type="InterPro" id="IPR028989">
    <property type="entry name" value="RimP_N"/>
</dbReference>
<evidence type="ECO:0000313" key="5">
    <source>
        <dbReference type="EMBL" id="TQJ15254.1"/>
    </source>
</evidence>
<evidence type="ECO:0000313" key="6">
    <source>
        <dbReference type="Proteomes" id="UP000320806"/>
    </source>
</evidence>
<dbReference type="GO" id="GO:0005829">
    <property type="term" value="C:cytosol"/>
    <property type="evidence" value="ECO:0007669"/>
    <property type="project" value="TreeGrafter"/>
</dbReference>